<proteinExistence type="inferred from homology"/>
<evidence type="ECO:0000313" key="6">
    <source>
        <dbReference type="Proteomes" id="UP000656732"/>
    </source>
</evidence>
<accession>A0A918BNB4</accession>
<keyword evidence="3" id="KW-0812">Transmembrane</keyword>
<keyword evidence="3" id="KW-1133">Transmembrane helix</keyword>
<dbReference type="PANTHER" id="PTHR33392:SF6">
    <property type="entry name" value="POLYISOPRENYL-TEICHOIC ACID--PEPTIDOGLYCAN TEICHOIC ACID TRANSFERASE TAGU"/>
    <property type="match status" value="1"/>
</dbReference>
<evidence type="ECO:0000256" key="1">
    <source>
        <dbReference type="ARBA" id="ARBA00006068"/>
    </source>
</evidence>
<dbReference type="InterPro" id="IPR004474">
    <property type="entry name" value="LytR_CpsA_psr"/>
</dbReference>
<dbReference type="InterPro" id="IPR050922">
    <property type="entry name" value="LytR/CpsA/Psr_CW_biosynth"/>
</dbReference>
<evidence type="ECO:0000256" key="2">
    <source>
        <dbReference type="SAM" id="MobiDB-lite"/>
    </source>
</evidence>
<keyword evidence="6" id="KW-1185">Reference proteome</keyword>
<dbReference type="EMBL" id="BMTU01000004">
    <property type="protein sequence ID" value="GGQ77794.1"/>
    <property type="molecule type" value="Genomic_DNA"/>
</dbReference>
<evidence type="ECO:0000313" key="5">
    <source>
        <dbReference type="EMBL" id="GGQ77794.1"/>
    </source>
</evidence>
<comment type="similarity">
    <text evidence="1">Belongs to the LytR/CpsA/Psr (LCP) family.</text>
</comment>
<evidence type="ECO:0000259" key="4">
    <source>
        <dbReference type="Pfam" id="PF03816"/>
    </source>
</evidence>
<name>A0A918BNB4_9ACTN</name>
<feature type="domain" description="Cell envelope-related transcriptional attenuator" evidence="4">
    <location>
        <begin position="127"/>
        <end position="280"/>
    </location>
</feature>
<reference evidence="5" key="1">
    <citation type="journal article" date="2014" name="Int. J. Syst. Evol. Microbiol.">
        <title>Complete genome sequence of Corynebacterium casei LMG S-19264T (=DSM 44701T), isolated from a smear-ripened cheese.</title>
        <authorList>
            <consortium name="US DOE Joint Genome Institute (JGI-PGF)"/>
            <person name="Walter F."/>
            <person name="Albersmeier A."/>
            <person name="Kalinowski J."/>
            <person name="Ruckert C."/>
        </authorList>
    </citation>
    <scope>NUCLEOTIDE SEQUENCE</scope>
    <source>
        <strain evidence="5">JCM 4403</strain>
    </source>
</reference>
<evidence type="ECO:0000256" key="3">
    <source>
        <dbReference type="SAM" id="Phobius"/>
    </source>
</evidence>
<reference evidence="5" key="2">
    <citation type="submission" date="2020-09" db="EMBL/GenBank/DDBJ databases">
        <authorList>
            <person name="Sun Q."/>
            <person name="Ohkuma M."/>
        </authorList>
    </citation>
    <scope>NUCLEOTIDE SEQUENCE</scope>
    <source>
        <strain evidence="5">JCM 4403</strain>
    </source>
</reference>
<dbReference type="Pfam" id="PF03816">
    <property type="entry name" value="LytR_cpsA_psr"/>
    <property type="match status" value="1"/>
</dbReference>
<sequence length="377" mass="40224">MGTPGDQPIHANRSDMSHTSTPADGPRPGSRRRARTRTRGSKFRRVVLPVLLVLVLAAGGSVWWVYQGLDDNLKDGAVDLEQALGDEKNRPRREAVAGDALNLLLLGSDSRAGANGALDGGRPGGARSDTALLVHIAKGRTEAVAVSIPRDTLVTRPECTAPDGTVLPSARRVMFNSVYAQAGSACTVKTVEQMSDVRVDHLVEVDFAGFKGIVDAIGGVTVRLDEPITSGLRLDAGEHRLDGDEALKFVRTRHGYGDGSDLGRIELQQKFLGALLAEVKRQDLLGSPAKLYRIADRLTESLTTDSELASLTALAEFGRSLEGIDPAAMDTVMLPVAYDKADPNRVVAVEPAASRLWEAIRTDAEIPASVRDSPARG</sequence>
<dbReference type="Gene3D" id="3.40.630.190">
    <property type="entry name" value="LCP protein"/>
    <property type="match status" value="1"/>
</dbReference>
<dbReference type="Proteomes" id="UP000656732">
    <property type="component" value="Unassembled WGS sequence"/>
</dbReference>
<feature type="compositionally biased region" description="Basic residues" evidence="2">
    <location>
        <begin position="29"/>
        <end position="39"/>
    </location>
</feature>
<dbReference type="NCBIfam" id="TIGR00350">
    <property type="entry name" value="lytR_cpsA_psr"/>
    <property type="match status" value="1"/>
</dbReference>
<organism evidence="5 6">
    <name type="scientific">Streptomyces pilosus</name>
    <dbReference type="NCBI Taxonomy" id="28893"/>
    <lineage>
        <taxon>Bacteria</taxon>
        <taxon>Bacillati</taxon>
        <taxon>Actinomycetota</taxon>
        <taxon>Actinomycetes</taxon>
        <taxon>Kitasatosporales</taxon>
        <taxon>Streptomycetaceae</taxon>
        <taxon>Streptomyces</taxon>
    </lineage>
</organism>
<protein>
    <submittedName>
        <fullName evidence="5">Transcriptional regulator</fullName>
    </submittedName>
</protein>
<gene>
    <name evidence="5" type="ORF">GCM10010280_25230</name>
</gene>
<dbReference type="PANTHER" id="PTHR33392">
    <property type="entry name" value="POLYISOPRENYL-TEICHOIC ACID--PEPTIDOGLYCAN TEICHOIC ACID TRANSFERASE TAGU"/>
    <property type="match status" value="1"/>
</dbReference>
<keyword evidence="3" id="KW-0472">Membrane</keyword>
<feature type="transmembrane region" description="Helical" evidence="3">
    <location>
        <begin position="46"/>
        <end position="66"/>
    </location>
</feature>
<comment type="caution">
    <text evidence="5">The sequence shown here is derived from an EMBL/GenBank/DDBJ whole genome shotgun (WGS) entry which is preliminary data.</text>
</comment>
<feature type="region of interest" description="Disordered" evidence="2">
    <location>
        <begin position="1"/>
        <end position="39"/>
    </location>
</feature>
<dbReference type="AlphaFoldDB" id="A0A918BNB4"/>